<dbReference type="Pfam" id="PF05199">
    <property type="entry name" value="GMC_oxred_C"/>
    <property type="match status" value="1"/>
</dbReference>
<dbReference type="PIRSF" id="PIRSF000137">
    <property type="entry name" value="Alcohol_oxidase"/>
    <property type="match status" value="1"/>
</dbReference>
<name>A0A8E2AWG4_9APHY</name>
<keyword evidence="11" id="KW-1185">Reference proteome</keyword>
<keyword evidence="6" id="KW-0560">Oxidoreductase</keyword>
<reference evidence="10 11" key="1">
    <citation type="submission" date="2016-07" db="EMBL/GenBank/DDBJ databases">
        <title>Draft genome of the white-rot fungus Obba rivulosa 3A-2.</title>
        <authorList>
            <consortium name="DOE Joint Genome Institute"/>
            <person name="Miettinen O."/>
            <person name="Riley R."/>
            <person name="Acob R."/>
            <person name="Barry K."/>
            <person name="Cullen D."/>
            <person name="De Vries R."/>
            <person name="Hainaut M."/>
            <person name="Hatakka A."/>
            <person name="Henrissat B."/>
            <person name="Hilden K."/>
            <person name="Kuo R."/>
            <person name="Labutti K."/>
            <person name="Lipzen A."/>
            <person name="Makela M.R."/>
            <person name="Sandor L."/>
            <person name="Spatafora J.W."/>
            <person name="Grigoriev I.V."/>
            <person name="Hibbett D.S."/>
        </authorList>
    </citation>
    <scope>NUCLEOTIDE SEQUENCE [LARGE SCALE GENOMIC DNA]</scope>
    <source>
        <strain evidence="10 11">3A-2</strain>
    </source>
</reference>
<feature type="domain" description="Glucose-methanol-choline oxidoreductase N-terminal" evidence="9">
    <location>
        <begin position="11"/>
        <end position="34"/>
    </location>
</feature>
<protein>
    <submittedName>
        <fullName evidence="10">FAD/NAD(P)-binding domain-containing protein</fullName>
    </submittedName>
</protein>
<dbReference type="InterPro" id="IPR007867">
    <property type="entry name" value="GMC_OxRtase_C"/>
</dbReference>
<proteinExistence type="inferred from homology"/>
<dbReference type="PROSITE" id="PS00623">
    <property type="entry name" value="GMC_OXRED_1"/>
    <property type="match status" value="1"/>
</dbReference>
<evidence type="ECO:0000259" key="9">
    <source>
        <dbReference type="PROSITE" id="PS00623"/>
    </source>
</evidence>
<dbReference type="PANTHER" id="PTHR11552">
    <property type="entry name" value="GLUCOSE-METHANOL-CHOLINE GMC OXIDOREDUCTASE"/>
    <property type="match status" value="1"/>
</dbReference>
<dbReference type="EMBL" id="KV722429">
    <property type="protein sequence ID" value="OCH89327.1"/>
    <property type="molecule type" value="Genomic_DNA"/>
</dbReference>
<evidence type="ECO:0000256" key="2">
    <source>
        <dbReference type="ARBA" id="ARBA00010790"/>
    </source>
</evidence>
<evidence type="ECO:0000256" key="5">
    <source>
        <dbReference type="ARBA" id="ARBA00022827"/>
    </source>
</evidence>
<dbReference type="PANTHER" id="PTHR11552:SF201">
    <property type="entry name" value="GLUCOSE-METHANOL-CHOLINE OXIDOREDUCTASE N-TERMINAL DOMAIN-CONTAINING PROTEIN"/>
    <property type="match status" value="1"/>
</dbReference>
<dbReference type="Gene3D" id="3.50.50.60">
    <property type="entry name" value="FAD/NAD(P)-binding domain"/>
    <property type="match status" value="1"/>
</dbReference>
<evidence type="ECO:0000256" key="1">
    <source>
        <dbReference type="ARBA" id="ARBA00001974"/>
    </source>
</evidence>
<evidence type="ECO:0000256" key="8">
    <source>
        <dbReference type="RuleBase" id="RU003968"/>
    </source>
</evidence>
<dbReference type="InterPro" id="IPR000172">
    <property type="entry name" value="GMC_OxRdtase_N"/>
</dbReference>
<dbReference type="SUPFAM" id="SSF54373">
    <property type="entry name" value="FAD-linked reductases, C-terminal domain"/>
    <property type="match status" value="1"/>
</dbReference>
<organism evidence="10 11">
    <name type="scientific">Obba rivulosa</name>
    <dbReference type="NCBI Taxonomy" id="1052685"/>
    <lineage>
        <taxon>Eukaryota</taxon>
        <taxon>Fungi</taxon>
        <taxon>Dikarya</taxon>
        <taxon>Basidiomycota</taxon>
        <taxon>Agaricomycotina</taxon>
        <taxon>Agaricomycetes</taxon>
        <taxon>Polyporales</taxon>
        <taxon>Gelatoporiaceae</taxon>
        <taxon>Obba</taxon>
    </lineage>
</organism>
<evidence type="ECO:0000256" key="7">
    <source>
        <dbReference type="PIRSR" id="PIRSR000137-2"/>
    </source>
</evidence>
<feature type="binding site" evidence="7">
    <location>
        <position position="190"/>
    </location>
    <ligand>
        <name>FAD</name>
        <dbReference type="ChEBI" id="CHEBI:57692"/>
    </ligand>
</feature>
<evidence type="ECO:0000256" key="4">
    <source>
        <dbReference type="ARBA" id="ARBA00022729"/>
    </source>
</evidence>
<keyword evidence="4" id="KW-0732">Signal</keyword>
<keyword evidence="5 7" id="KW-0274">FAD</keyword>
<evidence type="ECO:0000256" key="3">
    <source>
        <dbReference type="ARBA" id="ARBA00022630"/>
    </source>
</evidence>
<dbReference type="Gene3D" id="3.30.560.10">
    <property type="entry name" value="Glucose Oxidase, domain 3"/>
    <property type="match status" value="1"/>
</dbReference>
<evidence type="ECO:0000256" key="6">
    <source>
        <dbReference type="ARBA" id="ARBA00023002"/>
    </source>
</evidence>
<keyword evidence="3 8" id="KW-0285">Flavoprotein</keyword>
<gene>
    <name evidence="10" type="ORF">OBBRIDRAFT_804770</name>
</gene>
<dbReference type="OrthoDB" id="269227at2759"/>
<dbReference type="GO" id="GO:0050660">
    <property type="term" value="F:flavin adenine dinucleotide binding"/>
    <property type="evidence" value="ECO:0007669"/>
    <property type="project" value="InterPro"/>
</dbReference>
<comment type="cofactor">
    <cofactor evidence="1 7">
        <name>FAD</name>
        <dbReference type="ChEBI" id="CHEBI:57692"/>
    </cofactor>
</comment>
<dbReference type="InterPro" id="IPR012132">
    <property type="entry name" value="GMC_OxRdtase"/>
</dbReference>
<dbReference type="Pfam" id="PF00732">
    <property type="entry name" value="GMC_oxred_N"/>
    <property type="match status" value="1"/>
</dbReference>
<dbReference type="InterPro" id="IPR036188">
    <property type="entry name" value="FAD/NAD-bd_sf"/>
</dbReference>
<evidence type="ECO:0000313" key="10">
    <source>
        <dbReference type="EMBL" id="OCH89327.1"/>
    </source>
</evidence>
<dbReference type="Proteomes" id="UP000250043">
    <property type="component" value="Unassembled WGS sequence"/>
</dbReference>
<sequence>MSPAEKNDVRGKGLGGSSAMNVLLWTRPQREDFDGRPTSVSAIEALGNPGWNWEKFYHYSKKSEGLARSPINSSCSSRRYRFYSSMPESSSAYKELSQPEAVGLEGSYSSYNPRSRMTMVDSVGPLSVSFCRTDSGTEFPFQKLSGETSGTFKSASSIDATTGNRSYAATAYLRPALSRPNLKVVTGALVTKIITSKHAESVTAQGVEFYHGDAVYRVYAEKEVILCASGIKSPQILELSGIGNSDILIPLGIPVQVHLPSVGENIQEHICFTAHHPELRDDPGILTGEMLMKDQGLREKLRESCHGYEGLLALATTGLSFLPFHTFSERATFLTKEQKRKVAENVNTYPPGLREQYDEQIRLMENPNVPNLEIILYPFIVPGHNIVEKPRVWLLPVLSHPFSRGTIHITSSDPKIQPANDPRYFEEDVDFDILFDGVKFTRKVAETEPFTNLTTREVQPGPDITTDEQLRDTCGGCSMLPQDKGGVVDTNLKARERHPICDQVYGTENVRVVDLSVLPLMVAVHTQAIVYGIAEQAADIIKAEYNLTSSLPGASV</sequence>
<dbReference type="GO" id="GO:0016614">
    <property type="term" value="F:oxidoreductase activity, acting on CH-OH group of donors"/>
    <property type="evidence" value="ECO:0007669"/>
    <property type="project" value="InterPro"/>
</dbReference>
<accession>A0A8E2AWG4</accession>
<dbReference type="SUPFAM" id="SSF51905">
    <property type="entry name" value="FAD/NAD(P)-binding domain"/>
    <property type="match status" value="1"/>
</dbReference>
<comment type="similarity">
    <text evidence="2 8">Belongs to the GMC oxidoreductase family.</text>
</comment>
<evidence type="ECO:0000313" key="11">
    <source>
        <dbReference type="Proteomes" id="UP000250043"/>
    </source>
</evidence>
<dbReference type="AlphaFoldDB" id="A0A8E2AWG4"/>